<feature type="chain" id="PRO_5046521324" evidence="1">
    <location>
        <begin position="22"/>
        <end position="99"/>
    </location>
</feature>
<reference evidence="3" key="2">
    <citation type="submission" date="2023-07" db="EMBL/GenBank/DDBJ databases">
        <title>Duganella aceri sp. nov., isolated from tree sap.</title>
        <authorList>
            <person name="Kim I.S."/>
        </authorList>
    </citation>
    <scope>NUCLEOTIDE SEQUENCE [LARGE SCALE GENOMIC DNA]</scope>
    <source>
        <strain evidence="3">SAP-35</strain>
    </source>
</reference>
<reference evidence="2 3" key="1">
    <citation type="submission" date="2020-01" db="EMBL/GenBank/DDBJ databases">
        <authorList>
            <person name="Lee S.D."/>
        </authorList>
    </citation>
    <scope>NUCLEOTIDE SEQUENCE [LARGE SCALE GENOMIC DNA]</scope>
    <source>
        <strain evidence="2 3">SAP-35</strain>
    </source>
</reference>
<keyword evidence="1" id="KW-0732">Signal</keyword>
<dbReference type="RefSeq" id="WP_166098007.1">
    <property type="nucleotide sequence ID" value="NZ_JAADJT010000001.1"/>
</dbReference>
<feature type="signal peptide" evidence="1">
    <location>
        <begin position="1"/>
        <end position="21"/>
    </location>
</feature>
<gene>
    <name evidence="2" type="ORF">GW587_02230</name>
</gene>
<keyword evidence="3" id="KW-1185">Reference proteome</keyword>
<dbReference type="EMBL" id="JAADJT010000001">
    <property type="protein sequence ID" value="NGZ83078.1"/>
    <property type="molecule type" value="Genomic_DNA"/>
</dbReference>
<accession>A0ABX0FEW8</accession>
<organism evidence="2 3">
    <name type="scientific">Duganella aceris</name>
    <dbReference type="NCBI Taxonomy" id="2703883"/>
    <lineage>
        <taxon>Bacteria</taxon>
        <taxon>Pseudomonadati</taxon>
        <taxon>Pseudomonadota</taxon>
        <taxon>Betaproteobacteria</taxon>
        <taxon>Burkholderiales</taxon>
        <taxon>Oxalobacteraceae</taxon>
        <taxon>Telluria group</taxon>
        <taxon>Duganella</taxon>
    </lineage>
</organism>
<sequence>MNAKSIIASVPFLLAAGAAFAAPSDENEASFDQAFRTQAAATSSVTREQVIAETLAARKAGLLDTNEAYTDIAYLAPRPKSANVKAQMAAKPAKDNSAH</sequence>
<dbReference type="InterPro" id="IPR025421">
    <property type="entry name" value="DUF4148"/>
</dbReference>
<evidence type="ECO:0000313" key="3">
    <source>
        <dbReference type="Proteomes" id="UP000666369"/>
    </source>
</evidence>
<name>A0ABX0FEW8_9BURK</name>
<comment type="caution">
    <text evidence="2">The sequence shown here is derived from an EMBL/GenBank/DDBJ whole genome shotgun (WGS) entry which is preliminary data.</text>
</comment>
<dbReference type="Pfam" id="PF13663">
    <property type="entry name" value="DUF4148"/>
    <property type="match status" value="1"/>
</dbReference>
<dbReference type="Proteomes" id="UP000666369">
    <property type="component" value="Unassembled WGS sequence"/>
</dbReference>
<evidence type="ECO:0000256" key="1">
    <source>
        <dbReference type="SAM" id="SignalP"/>
    </source>
</evidence>
<evidence type="ECO:0000313" key="2">
    <source>
        <dbReference type="EMBL" id="NGZ83078.1"/>
    </source>
</evidence>
<proteinExistence type="predicted"/>
<protein>
    <submittedName>
        <fullName evidence="2">DUF4148 domain-containing protein</fullName>
    </submittedName>
</protein>